<dbReference type="AlphaFoldDB" id="K1USF5"/>
<comment type="caution">
    <text evidence="2">The sequence shown here is derived from an EMBL/GenBank/DDBJ whole genome shotgun (WGS) entry which is preliminary data.</text>
</comment>
<name>K1USF5_9ZZZZ</name>
<dbReference type="EMBL" id="AJWY01003728">
    <property type="protein sequence ID" value="EKC74451.1"/>
    <property type="molecule type" value="Genomic_DNA"/>
</dbReference>
<accession>K1USF5</accession>
<feature type="domain" description="Arm DNA-binding" evidence="1">
    <location>
        <begin position="7"/>
        <end position="93"/>
    </location>
</feature>
<reference evidence="2" key="1">
    <citation type="journal article" date="2013" name="Environ. Microbiol.">
        <title>Microbiota from the distal guts of lean and obese adolescents exhibit partial functional redundancy besides clear differences in community structure.</title>
        <authorList>
            <person name="Ferrer M."/>
            <person name="Ruiz A."/>
            <person name="Lanza F."/>
            <person name="Haange S.B."/>
            <person name="Oberbach A."/>
            <person name="Till H."/>
            <person name="Bargiela R."/>
            <person name="Campoy C."/>
            <person name="Segura M.T."/>
            <person name="Richter M."/>
            <person name="von Bergen M."/>
            <person name="Seifert J."/>
            <person name="Suarez A."/>
        </authorList>
    </citation>
    <scope>NUCLEOTIDE SEQUENCE</scope>
</reference>
<evidence type="ECO:0000259" key="1">
    <source>
        <dbReference type="Pfam" id="PF17293"/>
    </source>
</evidence>
<gene>
    <name evidence="2" type="ORF">LEA_05722</name>
</gene>
<organism evidence="2">
    <name type="scientific">human gut metagenome</name>
    <dbReference type="NCBI Taxonomy" id="408170"/>
    <lineage>
        <taxon>unclassified sequences</taxon>
        <taxon>metagenomes</taxon>
        <taxon>organismal metagenomes</taxon>
    </lineage>
</organism>
<dbReference type="InterPro" id="IPR035386">
    <property type="entry name" value="Arm-DNA-bind_5"/>
</dbReference>
<protein>
    <submittedName>
        <fullName evidence="2">Integrase</fullName>
    </submittedName>
</protein>
<evidence type="ECO:0000313" key="2">
    <source>
        <dbReference type="EMBL" id="EKC74451.1"/>
    </source>
</evidence>
<dbReference type="Pfam" id="PF17293">
    <property type="entry name" value="Arm-DNA-bind_5"/>
    <property type="match status" value="1"/>
</dbReference>
<sequence length="123" mass="14304">MDATISVICFKSKTLANGEHPLMLRIRKDRKRTMKSLGVSVDPKFWNFDTNQPKPNCPNRQLIRQIMLKYESEYNGKILAKEMNEEEFTLQMIVAEQKGRIKAQTLPDGLMTDCRVCFYVVTE</sequence>
<proteinExistence type="predicted"/>